<protein>
    <submittedName>
        <fullName evidence="2">F1F0 ATPase subunit 2</fullName>
    </submittedName>
</protein>
<dbReference type="NCBIfam" id="TIGR03165">
    <property type="entry name" value="F1F0_chp_2"/>
    <property type="match status" value="1"/>
</dbReference>
<reference evidence="2 3" key="1">
    <citation type="submission" date="2018-05" db="EMBL/GenBank/DDBJ databases">
        <title>Genomic Encyclopedia of Type Strains, Phase IV (KMG-IV): sequencing the most valuable type-strain genomes for metagenomic binning, comparative biology and taxonomic classification.</title>
        <authorList>
            <person name="Goeker M."/>
        </authorList>
    </citation>
    <scope>NUCLEOTIDE SEQUENCE [LARGE SCALE GENOMIC DNA]</scope>
    <source>
        <strain evidence="2 3">DSM 23606</strain>
    </source>
</reference>
<evidence type="ECO:0000256" key="1">
    <source>
        <dbReference type="SAM" id="Phobius"/>
    </source>
</evidence>
<organism evidence="2 3">
    <name type="scientific">Plasticicumulans acidivorans</name>
    <dbReference type="NCBI Taxonomy" id="886464"/>
    <lineage>
        <taxon>Bacteria</taxon>
        <taxon>Pseudomonadati</taxon>
        <taxon>Pseudomonadota</taxon>
        <taxon>Gammaproteobacteria</taxon>
        <taxon>Candidatus Competibacteraceae</taxon>
        <taxon>Plasticicumulans</taxon>
    </lineage>
</organism>
<dbReference type="InterPro" id="IPR017581">
    <property type="entry name" value="AtpR-like"/>
</dbReference>
<sequence>MTPLFTWLAIAGGGFVLGLLHFGGLWLSLRLLRQRTRPALWLLASSGLRIAVSLGGLWWLMAGAPLRLLAALGGFILARWLLSQRLGGLQPQDSRP</sequence>
<name>A0A317MX68_9GAMM</name>
<dbReference type="Proteomes" id="UP000246569">
    <property type="component" value="Unassembled WGS sequence"/>
</dbReference>
<proteinExistence type="predicted"/>
<dbReference type="AlphaFoldDB" id="A0A317MX68"/>
<keyword evidence="1" id="KW-0472">Membrane</keyword>
<feature type="transmembrane region" description="Helical" evidence="1">
    <location>
        <begin position="39"/>
        <end position="60"/>
    </location>
</feature>
<dbReference type="EMBL" id="QGTJ01000003">
    <property type="protein sequence ID" value="PWV63401.1"/>
    <property type="molecule type" value="Genomic_DNA"/>
</dbReference>
<feature type="transmembrane region" description="Helical" evidence="1">
    <location>
        <begin position="66"/>
        <end position="82"/>
    </location>
</feature>
<dbReference type="Pfam" id="PF12966">
    <property type="entry name" value="AtpR"/>
    <property type="match status" value="1"/>
</dbReference>
<comment type="caution">
    <text evidence="2">The sequence shown here is derived from an EMBL/GenBank/DDBJ whole genome shotgun (WGS) entry which is preliminary data.</text>
</comment>
<keyword evidence="1" id="KW-0812">Transmembrane</keyword>
<evidence type="ECO:0000313" key="2">
    <source>
        <dbReference type="EMBL" id="PWV63401.1"/>
    </source>
</evidence>
<keyword evidence="1" id="KW-1133">Transmembrane helix</keyword>
<gene>
    <name evidence="2" type="ORF">C7443_103328</name>
</gene>
<dbReference type="RefSeq" id="WP_110017899.1">
    <property type="nucleotide sequence ID" value="NZ_QGTJ01000003.1"/>
</dbReference>
<keyword evidence="3" id="KW-1185">Reference proteome</keyword>
<feature type="transmembrane region" description="Helical" evidence="1">
    <location>
        <begin position="6"/>
        <end position="27"/>
    </location>
</feature>
<evidence type="ECO:0000313" key="3">
    <source>
        <dbReference type="Proteomes" id="UP000246569"/>
    </source>
</evidence>
<accession>A0A317MX68</accession>